<keyword evidence="11" id="KW-0508">mRNA splicing</keyword>
<evidence type="ECO:0000259" key="16">
    <source>
        <dbReference type="PROSITE" id="PS52002"/>
    </source>
</evidence>
<dbReference type="AlphaFoldDB" id="A0AAN6FFT9"/>
<feature type="compositionally biased region" description="Polar residues" evidence="15">
    <location>
        <begin position="35"/>
        <end position="55"/>
    </location>
</feature>
<feature type="domain" description="Sm" evidence="16">
    <location>
        <begin position="71"/>
        <end position="135"/>
    </location>
</feature>
<dbReference type="GO" id="GO:0003723">
    <property type="term" value="F:RNA binding"/>
    <property type="evidence" value="ECO:0007669"/>
    <property type="project" value="UniProtKB-KW"/>
</dbReference>
<evidence type="ECO:0000256" key="2">
    <source>
        <dbReference type="ARBA" id="ARBA00004496"/>
    </source>
</evidence>
<proteinExistence type="inferred from homology"/>
<gene>
    <name evidence="17" type="primary">LSM6_2</name>
    <name evidence="17" type="ORF">LTR82_012174</name>
</gene>
<evidence type="ECO:0000256" key="4">
    <source>
        <dbReference type="ARBA" id="ARBA00014768"/>
    </source>
</evidence>
<comment type="function">
    <text evidence="14">Component of LSm protein complexes, which are involved in RNA processing and may function in a chaperone-like manner, facilitating the efficient association of RNA processing factors with their substrates. Component of the cytoplasmic LSM1-LSM7 complex, which is thought to be involved in mRNA degradation by activating the decapping step in the 5'-to-3' mRNA decay pathway. Component of the nuclear LSM2-LSM8 complex, which is involved in splicing of nuclear mRNAs. LSM2-LSM8 associates with multiple snRNP complexes containing the U6 snRNA (U4/U6 di-snRNP, spliceosomal U4/U6.U5 tri-snRNP, and free U6 snRNP). It binds directly to the 3'-terminal U-tract of U6 snRNA and plays a role in the biogenesis and stability of the U6 snRNP and U4/U6 snRNP complexes. LSM2-LSM8 probably also is involved degradation of nuclear pre-mRNA by targeting them for decapping, and in processing of pre-tRNAs, pre-rRNAs and U3 snoRNA.</text>
</comment>
<evidence type="ECO:0000256" key="12">
    <source>
        <dbReference type="ARBA" id="ARBA00023242"/>
    </source>
</evidence>
<evidence type="ECO:0000256" key="3">
    <source>
        <dbReference type="ARBA" id="ARBA00007927"/>
    </source>
</evidence>
<dbReference type="GO" id="GO:0005688">
    <property type="term" value="C:U6 snRNP"/>
    <property type="evidence" value="ECO:0007669"/>
    <property type="project" value="TreeGrafter"/>
</dbReference>
<keyword evidence="8" id="KW-0819">tRNA processing</keyword>
<protein>
    <recommendedName>
        <fullName evidence="4">U6 snRNA-associated Sm-like protein LSm6</fullName>
    </recommendedName>
</protein>
<dbReference type="Gene3D" id="2.30.30.100">
    <property type="match status" value="1"/>
</dbReference>
<keyword evidence="7" id="KW-0507">mRNA processing</keyword>
<feature type="region of interest" description="Disordered" evidence="15">
    <location>
        <begin position="1"/>
        <end position="74"/>
    </location>
</feature>
<dbReference type="Proteomes" id="UP001168146">
    <property type="component" value="Unassembled WGS sequence"/>
</dbReference>
<keyword evidence="10" id="KW-0694">RNA-binding</keyword>
<keyword evidence="5" id="KW-0963">Cytoplasm</keyword>
<evidence type="ECO:0000256" key="9">
    <source>
        <dbReference type="ARBA" id="ARBA00022728"/>
    </source>
</evidence>
<dbReference type="SMART" id="SM00651">
    <property type="entry name" value="Sm"/>
    <property type="match status" value="1"/>
</dbReference>
<dbReference type="InterPro" id="IPR016487">
    <property type="entry name" value="Lsm6/sSmF"/>
</dbReference>
<dbReference type="PROSITE" id="PS52002">
    <property type="entry name" value="SM"/>
    <property type="match status" value="1"/>
</dbReference>
<dbReference type="CDD" id="cd01726">
    <property type="entry name" value="LSm6"/>
    <property type="match status" value="1"/>
</dbReference>
<evidence type="ECO:0000256" key="6">
    <source>
        <dbReference type="ARBA" id="ARBA00022552"/>
    </source>
</evidence>
<dbReference type="GO" id="GO:0005730">
    <property type="term" value="C:nucleolus"/>
    <property type="evidence" value="ECO:0007669"/>
    <property type="project" value="TreeGrafter"/>
</dbReference>
<dbReference type="Pfam" id="PF01423">
    <property type="entry name" value="LSM"/>
    <property type="match status" value="1"/>
</dbReference>
<dbReference type="InterPro" id="IPR001163">
    <property type="entry name" value="Sm_dom_euk/arc"/>
</dbReference>
<dbReference type="PANTHER" id="PTHR11021:SF1">
    <property type="entry name" value="U6 SNRNA-ASSOCIATED SM-LIKE PROTEIN LSM6"/>
    <property type="match status" value="1"/>
</dbReference>
<evidence type="ECO:0000256" key="14">
    <source>
        <dbReference type="ARBA" id="ARBA00025365"/>
    </source>
</evidence>
<dbReference type="SUPFAM" id="SSF50182">
    <property type="entry name" value="Sm-like ribonucleoproteins"/>
    <property type="match status" value="1"/>
</dbReference>
<keyword evidence="13" id="KW-0687">Ribonucleoprotein</keyword>
<feature type="compositionally biased region" description="Basic and acidic residues" evidence="15">
    <location>
        <begin position="1"/>
        <end position="10"/>
    </location>
</feature>
<evidence type="ECO:0000256" key="8">
    <source>
        <dbReference type="ARBA" id="ARBA00022694"/>
    </source>
</evidence>
<sequence length="135" mass="14472">MKPDPRSSKDAKHKPTSGARTNAKTRGHLQDLPIPTTTPRFSSARPQNISNSIDSMSVPPPAANGTADSRDPSGFLSEIIGAPVTVKLNSGVTYKGELQSVDGYMNIALEQTKEFVNGKLRRSYGDAFVRGNNGE</sequence>
<evidence type="ECO:0000256" key="5">
    <source>
        <dbReference type="ARBA" id="ARBA00022490"/>
    </source>
</evidence>
<keyword evidence="12" id="KW-0539">Nucleus</keyword>
<reference evidence="17" key="1">
    <citation type="submission" date="2021-12" db="EMBL/GenBank/DDBJ databases">
        <title>Black yeast isolated from Biological Soil Crust.</title>
        <authorList>
            <person name="Kurbessoian T."/>
        </authorList>
    </citation>
    <scope>NUCLEOTIDE SEQUENCE</scope>
    <source>
        <strain evidence="17">CCFEE 5208</strain>
    </source>
</reference>
<dbReference type="InterPro" id="IPR010920">
    <property type="entry name" value="LSM_dom_sf"/>
</dbReference>
<dbReference type="GO" id="GO:0000398">
    <property type="term" value="P:mRNA splicing, via spliceosome"/>
    <property type="evidence" value="ECO:0007669"/>
    <property type="project" value="InterPro"/>
</dbReference>
<evidence type="ECO:0000313" key="17">
    <source>
        <dbReference type="EMBL" id="KAK0316146.1"/>
    </source>
</evidence>
<comment type="similarity">
    <text evidence="3">Belongs to the snRNP Sm proteins family. SmF/LSm6 subfamily.</text>
</comment>
<organism evidence="17 18">
    <name type="scientific">Friedmanniomyces endolithicus</name>
    <dbReference type="NCBI Taxonomy" id="329885"/>
    <lineage>
        <taxon>Eukaryota</taxon>
        <taxon>Fungi</taxon>
        <taxon>Dikarya</taxon>
        <taxon>Ascomycota</taxon>
        <taxon>Pezizomycotina</taxon>
        <taxon>Dothideomycetes</taxon>
        <taxon>Dothideomycetidae</taxon>
        <taxon>Mycosphaerellales</taxon>
        <taxon>Teratosphaeriaceae</taxon>
        <taxon>Friedmanniomyces</taxon>
    </lineage>
</organism>
<evidence type="ECO:0000256" key="7">
    <source>
        <dbReference type="ARBA" id="ARBA00022664"/>
    </source>
</evidence>
<evidence type="ECO:0000256" key="10">
    <source>
        <dbReference type="ARBA" id="ARBA00022884"/>
    </source>
</evidence>
<dbReference type="GO" id="GO:0005732">
    <property type="term" value="C:sno(s)RNA-containing ribonucleoprotein complex"/>
    <property type="evidence" value="ECO:0007669"/>
    <property type="project" value="TreeGrafter"/>
</dbReference>
<dbReference type="GO" id="GO:0005681">
    <property type="term" value="C:spliceosomal complex"/>
    <property type="evidence" value="ECO:0007669"/>
    <property type="project" value="UniProtKB-KW"/>
</dbReference>
<accession>A0AAN6FFT9</accession>
<dbReference type="GO" id="GO:0030490">
    <property type="term" value="P:maturation of SSU-rRNA"/>
    <property type="evidence" value="ECO:0007669"/>
    <property type="project" value="TreeGrafter"/>
</dbReference>
<dbReference type="FunFam" id="2.30.30.100:FF:000037">
    <property type="entry name" value="U6 snRNA-associated Sm-like protein LSm6"/>
    <property type="match status" value="1"/>
</dbReference>
<comment type="caution">
    <text evidence="17">The sequence shown here is derived from an EMBL/GenBank/DDBJ whole genome shotgun (WGS) entry which is preliminary data.</text>
</comment>
<dbReference type="EMBL" id="JASUXU010000048">
    <property type="protein sequence ID" value="KAK0316146.1"/>
    <property type="molecule type" value="Genomic_DNA"/>
</dbReference>
<evidence type="ECO:0000256" key="11">
    <source>
        <dbReference type="ARBA" id="ARBA00023187"/>
    </source>
</evidence>
<dbReference type="InterPro" id="IPR047575">
    <property type="entry name" value="Sm"/>
</dbReference>
<name>A0AAN6FFT9_9PEZI</name>
<keyword evidence="6" id="KW-0698">rRNA processing</keyword>
<dbReference type="GO" id="GO:0046540">
    <property type="term" value="C:U4/U6 x U5 tri-snRNP complex"/>
    <property type="evidence" value="ECO:0007669"/>
    <property type="project" value="TreeGrafter"/>
</dbReference>
<evidence type="ECO:0000313" key="18">
    <source>
        <dbReference type="Proteomes" id="UP001168146"/>
    </source>
</evidence>
<evidence type="ECO:0000256" key="15">
    <source>
        <dbReference type="SAM" id="MobiDB-lite"/>
    </source>
</evidence>
<evidence type="ECO:0000256" key="13">
    <source>
        <dbReference type="ARBA" id="ARBA00023274"/>
    </source>
</evidence>
<keyword evidence="9" id="KW-0747">Spliceosome</keyword>
<comment type="subcellular location">
    <subcellularLocation>
        <location evidence="2">Cytoplasm</location>
    </subcellularLocation>
    <subcellularLocation>
        <location evidence="1">Nucleus</location>
    </subcellularLocation>
</comment>
<dbReference type="GO" id="GO:0008033">
    <property type="term" value="P:tRNA processing"/>
    <property type="evidence" value="ECO:0007669"/>
    <property type="project" value="UniProtKB-KW"/>
</dbReference>
<dbReference type="GO" id="GO:0000932">
    <property type="term" value="C:P-body"/>
    <property type="evidence" value="ECO:0007669"/>
    <property type="project" value="TreeGrafter"/>
</dbReference>
<dbReference type="PANTHER" id="PTHR11021">
    <property type="entry name" value="SMALL NUCLEAR RIBONUCLEOPROTEIN F SNRNP-F"/>
    <property type="match status" value="1"/>
</dbReference>
<evidence type="ECO:0000256" key="1">
    <source>
        <dbReference type="ARBA" id="ARBA00004123"/>
    </source>
</evidence>